<organism evidence="1 2">
    <name type="scientific">Alkalispirochaeta sphaeroplastigenens</name>
    <dbReference type="NCBI Taxonomy" id="1187066"/>
    <lineage>
        <taxon>Bacteria</taxon>
        <taxon>Pseudomonadati</taxon>
        <taxon>Spirochaetota</taxon>
        <taxon>Spirochaetia</taxon>
        <taxon>Spirochaetales</taxon>
        <taxon>Spirochaetaceae</taxon>
        <taxon>Alkalispirochaeta</taxon>
    </lineage>
</organism>
<gene>
    <name evidence="1" type="ORF">AU468_13985</name>
</gene>
<evidence type="ECO:0000313" key="2">
    <source>
        <dbReference type="Proteomes" id="UP000237350"/>
    </source>
</evidence>
<comment type="caution">
    <text evidence="1">The sequence shown here is derived from an EMBL/GenBank/DDBJ whole genome shotgun (WGS) entry which is preliminary data.</text>
</comment>
<dbReference type="Proteomes" id="UP000237350">
    <property type="component" value="Unassembled WGS sequence"/>
</dbReference>
<protein>
    <submittedName>
        <fullName evidence="1">Uncharacterized protein</fullName>
    </submittedName>
</protein>
<proteinExistence type="predicted"/>
<name>A0A2S4JFL1_9SPIO</name>
<dbReference type="RefSeq" id="WP_103681268.1">
    <property type="nucleotide sequence ID" value="NZ_LPWH01000124.1"/>
</dbReference>
<dbReference type="EMBL" id="LPWH01000124">
    <property type="protein sequence ID" value="POQ98321.1"/>
    <property type="molecule type" value="Genomic_DNA"/>
</dbReference>
<sequence>MIIEDSMFFIPCLLPDRGSPRKEEFCRLLADAICTCVKKMRVALPAWADDFGLPSERALRQEQESISSRLDEIEQQRAVVTRFKRVLVGDGDSLVEDVACLLTEGFKLSVSSDDHGQEDLRILDEDGHPQVFVEVKGTTRGVKREHVNQADSHRERAELPSEFPTVLLINTHDKNARSVHEKDQPVAAEQVIHAVKMHVLILRTLDLLRLFVSVEEGRHSPADLLGFLKVEVGWLEVLDEGINVHHE</sequence>
<reference evidence="2" key="1">
    <citation type="submission" date="2015-12" db="EMBL/GenBank/DDBJ databases">
        <authorList>
            <person name="Lodha T.D."/>
            <person name="Chintalapati S."/>
            <person name="Chintalapati V.R."/>
            <person name="Sravanthi T."/>
        </authorList>
    </citation>
    <scope>NUCLEOTIDE SEQUENCE [LARGE SCALE GENOMIC DNA]</scope>
    <source>
        <strain evidence="2">JC133</strain>
    </source>
</reference>
<accession>A0A2S4JFL1</accession>
<evidence type="ECO:0000313" key="1">
    <source>
        <dbReference type="EMBL" id="POQ98321.1"/>
    </source>
</evidence>
<keyword evidence="2" id="KW-1185">Reference proteome</keyword>
<dbReference type="OrthoDB" id="10009135at2"/>
<dbReference type="AlphaFoldDB" id="A0A2S4JFL1"/>